<name>A0A7T7CDY1_9BACI</name>
<evidence type="ECO:0000313" key="3">
    <source>
        <dbReference type="EMBL" id="QQK78482.1"/>
    </source>
</evidence>
<dbReference type="Gene3D" id="3.40.50.2000">
    <property type="entry name" value="Glycogen Phosphorylase B"/>
    <property type="match status" value="2"/>
</dbReference>
<dbReference type="SUPFAM" id="SSF53756">
    <property type="entry name" value="UDP-Glycosyltransferase/glycogen phosphorylase"/>
    <property type="match status" value="1"/>
</dbReference>
<reference evidence="3 4" key="1">
    <citation type="submission" date="2020-06" db="EMBL/GenBank/DDBJ databases">
        <title>Genomic analysis of Salicibibacter sp. NKC21-4.</title>
        <authorList>
            <person name="Oh Y.J."/>
        </authorList>
    </citation>
    <scope>NUCLEOTIDE SEQUENCE [LARGE SCALE GENOMIC DNA]</scope>
    <source>
        <strain evidence="3 4">NKC21-4</strain>
    </source>
</reference>
<dbReference type="Proteomes" id="UP000595349">
    <property type="component" value="Chromosome"/>
</dbReference>
<feature type="domain" description="Glycosyltransferase subfamily 4-like N-terminal" evidence="2">
    <location>
        <begin position="16"/>
        <end position="172"/>
    </location>
</feature>
<dbReference type="Pfam" id="PF13439">
    <property type="entry name" value="Glyco_transf_4"/>
    <property type="match status" value="1"/>
</dbReference>
<dbReference type="AlphaFoldDB" id="A0A7T7CDY1"/>
<sequence>MEKTKVMFFIYEMGAGGAARTLLNIINHLDRTRFTPVLVTLNFSGTYEQELAEDVTFIKLETKRLRKAIFPLAKVIRAEKPHIVFSTQFPDLNVAAILANLFSFTRAKSIVREADHFGGGFRTNTRLFITGFFYKCSRQVISLSEGVKENLVRRYKIKPGHIQVIHNPIDVENIQAKMNEEIDAEHRNLFATEDNVIVTAGRLVEQKDQQTLLKAFAAVHARIKSRLVILGEGPLQATLEQQAAELNIGEHVHFIGFQSNPYRYFRRADAFVLASKHEGFSHVIAEALATGTPVVSTDCRSGPAEVLNDGEFGSLCEVGNDAQMAEQIAEVLSLSEKERTECVGKGYKRAKDFDAGQIVAQYEETFLRTLT</sequence>
<dbReference type="Pfam" id="PF00534">
    <property type="entry name" value="Glycos_transf_1"/>
    <property type="match status" value="1"/>
</dbReference>
<dbReference type="RefSeq" id="WP_200086640.1">
    <property type="nucleotide sequence ID" value="NZ_CP054706.1"/>
</dbReference>
<protein>
    <submittedName>
        <fullName evidence="3">Glycosyltransferase</fullName>
    </submittedName>
</protein>
<gene>
    <name evidence="3" type="ORF">HUG20_00085</name>
</gene>
<evidence type="ECO:0000313" key="4">
    <source>
        <dbReference type="Proteomes" id="UP000595349"/>
    </source>
</evidence>
<dbReference type="InterPro" id="IPR028098">
    <property type="entry name" value="Glyco_trans_4-like_N"/>
</dbReference>
<dbReference type="PANTHER" id="PTHR12526:SF630">
    <property type="entry name" value="GLYCOSYLTRANSFERASE"/>
    <property type="match status" value="1"/>
</dbReference>
<keyword evidence="3" id="KW-0808">Transferase</keyword>
<dbReference type="PANTHER" id="PTHR12526">
    <property type="entry name" value="GLYCOSYLTRANSFERASE"/>
    <property type="match status" value="1"/>
</dbReference>
<dbReference type="EMBL" id="CP054706">
    <property type="protein sequence ID" value="QQK78482.1"/>
    <property type="molecule type" value="Genomic_DNA"/>
</dbReference>
<dbReference type="CDD" id="cd03811">
    <property type="entry name" value="GT4_GT28_WabH-like"/>
    <property type="match status" value="1"/>
</dbReference>
<proteinExistence type="predicted"/>
<dbReference type="InterPro" id="IPR001296">
    <property type="entry name" value="Glyco_trans_1"/>
</dbReference>
<evidence type="ECO:0000259" key="2">
    <source>
        <dbReference type="Pfam" id="PF13439"/>
    </source>
</evidence>
<dbReference type="KEGG" id="scib:HUG20_00085"/>
<keyword evidence="4" id="KW-1185">Reference proteome</keyword>
<organism evidence="3 4">
    <name type="scientific">Salicibibacter cibi</name>
    <dbReference type="NCBI Taxonomy" id="2743001"/>
    <lineage>
        <taxon>Bacteria</taxon>
        <taxon>Bacillati</taxon>
        <taxon>Bacillota</taxon>
        <taxon>Bacilli</taxon>
        <taxon>Bacillales</taxon>
        <taxon>Bacillaceae</taxon>
        <taxon>Salicibibacter</taxon>
    </lineage>
</organism>
<feature type="domain" description="Glycosyl transferase family 1" evidence="1">
    <location>
        <begin position="188"/>
        <end position="348"/>
    </location>
</feature>
<dbReference type="GO" id="GO:0016757">
    <property type="term" value="F:glycosyltransferase activity"/>
    <property type="evidence" value="ECO:0007669"/>
    <property type="project" value="InterPro"/>
</dbReference>
<evidence type="ECO:0000259" key="1">
    <source>
        <dbReference type="Pfam" id="PF00534"/>
    </source>
</evidence>
<accession>A0A7T7CDY1</accession>